<dbReference type="PANTHER" id="PTHR47190">
    <property type="entry name" value="DEHYDROGENASE, PUTATIVE-RELATED"/>
    <property type="match status" value="1"/>
</dbReference>
<feature type="binding site" evidence="4">
    <location>
        <position position="215"/>
    </location>
    <ligand>
        <name>FAD</name>
        <dbReference type="ChEBI" id="CHEBI:57692"/>
    </ligand>
</feature>
<evidence type="ECO:0000259" key="7">
    <source>
        <dbReference type="PROSITE" id="PS00623"/>
    </source>
</evidence>
<dbReference type="PROSITE" id="PS00624">
    <property type="entry name" value="GMC_OXRED_2"/>
    <property type="match status" value="1"/>
</dbReference>
<accession>D5GIA9</accession>
<sequence>MMFSRNPLFYLLAVFGARATSTATASGPGSTLVNLGEFDYIVAGAGAAGLVAADRLSEAGKKVLLIERGPPSTYATGGRLGPAWLNGENLTRFDVPGLFNQIWVDSAGIRCDDIDQMAGCLLGGGTAVNSGLFFKPQSIDWDYNFPAEPYDLITKVLSAVGYTSVTANDSPNKKNRTFAHTPFMYFNGERGGPLATYFETARARSNLHIVLNTTVRRVIRKGGRITGVEVVATSSDGKTGLYSVTPNTGKVLLAAGAFGSPKILFRSGIGPRDQLEVVKASATDGSTMIDSSKWIKLPVGYNLQDHPSTDVVISHPSVKDYDFFAAFNNPIPADRDLYLNSRAGILATAAPGPNTMFWESLVPSDGIPRQFQWTARAEGSINEKGDTLVTASQYIGTGLKSRGRMTINSDLNMAVTTSPHLNDPYDIEAVIQSVQLFVDALSADKSITILHPAPGQSVAEYVNNYPGHRGTNHWIATCKMGTDDGTKGNGTTGSVVDTDTKVYGTDNLFVIDASIFPGQITANPTASIMIAAEKAIENILALKHGY</sequence>
<reference evidence="9 10" key="1">
    <citation type="journal article" date="2010" name="Nature">
        <title>Perigord black truffle genome uncovers evolutionary origins and mechanisms of symbiosis.</title>
        <authorList>
            <person name="Martin F."/>
            <person name="Kohler A."/>
            <person name="Murat C."/>
            <person name="Balestrini R."/>
            <person name="Coutinho P.M."/>
            <person name="Jaillon O."/>
            <person name="Montanini B."/>
            <person name="Morin E."/>
            <person name="Noel B."/>
            <person name="Percudani R."/>
            <person name="Porcel B."/>
            <person name="Rubini A."/>
            <person name="Amicucci A."/>
            <person name="Amselem J."/>
            <person name="Anthouard V."/>
            <person name="Arcioni S."/>
            <person name="Artiguenave F."/>
            <person name="Aury J.M."/>
            <person name="Ballario P."/>
            <person name="Bolchi A."/>
            <person name="Brenna A."/>
            <person name="Brun A."/>
            <person name="Buee M."/>
            <person name="Cantarel B."/>
            <person name="Chevalier G."/>
            <person name="Couloux A."/>
            <person name="Da Silva C."/>
            <person name="Denoeud F."/>
            <person name="Duplessis S."/>
            <person name="Ghignone S."/>
            <person name="Hilselberger B."/>
            <person name="Iotti M."/>
            <person name="Marcais B."/>
            <person name="Mello A."/>
            <person name="Miranda M."/>
            <person name="Pacioni G."/>
            <person name="Quesneville H."/>
            <person name="Riccioni C."/>
            <person name="Ruotolo R."/>
            <person name="Splivallo R."/>
            <person name="Stocchi V."/>
            <person name="Tisserant E."/>
            <person name="Viscomi A.R."/>
            <person name="Zambonelli A."/>
            <person name="Zampieri E."/>
            <person name="Henrissat B."/>
            <person name="Lebrun M.H."/>
            <person name="Paolocci F."/>
            <person name="Bonfante P."/>
            <person name="Ottonello S."/>
            <person name="Wincker P."/>
        </authorList>
    </citation>
    <scope>NUCLEOTIDE SEQUENCE [LARGE SCALE GENOMIC DNA]</scope>
    <source>
        <strain evidence="9 10">Mel28</strain>
    </source>
</reference>
<dbReference type="Pfam" id="PF00732">
    <property type="entry name" value="GMC_oxred_N"/>
    <property type="match status" value="1"/>
</dbReference>
<dbReference type="PIRSF" id="PIRSF000137">
    <property type="entry name" value="Alcohol_oxidase"/>
    <property type="match status" value="1"/>
</dbReference>
<comment type="similarity">
    <text evidence="1 5">Belongs to the GMC oxidoreductase family.</text>
</comment>
<dbReference type="GO" id="GO:0050660">
    <property type="term" value="F:flavin adenine dinucleotide binding"/>
    <property type="evidence" value="ECO:0007669"/>
    <property type="project" value="InterPro"/>
</dbReference>
<evidence type="ECO:0000256" key="4">
    <source>
        <dbReference type="PIRSR" id="PIRSR000137-2"/>
    </source>
</evidence>
<dbReference type="RefSeq" id="XP_002840061.1">
    <property type="nucleotide sequence ID" value="XM_002840015.1"/>
</dbReference>
<dbReference type="Gene3D" id="3.50.50.60">
    <property type="entry name" value="FAD/NAD(P)-binding domain"/>
    <property type="match status" value="2"/>
</dbReference>
<evidence type="ECO:0000259" key="8">
    <source>
        <dbReference type="PROSITE" id="PS00624"/>
    </source>
</evidence>
<evidence type="ECO:0000313" key="9">
    <source>
        <dbReference type="EMBL" id="CAZ84252.1"/>
    </source>
</evidence>
<dbReference type="SUPFAM" id="SSF51905">
    <property type="entry name" value="FAD/NAD(P)-binding domain"/>
    <property type="match status" value="1"/>
</dbReference>
<dbReference type="InterPro" id="IPR003953">
    <property type="entry name" value="FAD-dep_OxRdtase_2_FAD-bd"/>
</dbReference>
<feature type="domain" description="Glucose-methanol-choline oxidoreductase N-terminal" evidence="7">
    <location>
        <begin position="119"/>
        <end position="142"/>
    </location>
</feature>
<gene>
    <name evidence="9" type="ORF">GSTUM_00008390001</name>
</gene>
<dbReference type="InterPro" id="IPR000172">
    <property type="entry name" value="GMC_OxRdtase_N"/>
</dbReference>
<protein>
    <submittedName>
        <fullName evidence="9">(Perigord truffle) hypothetical protein</fullName>
    </submittedName>
</protein>
<dbReference type="Proteomes" id="UP000006911">
    <property type="component" value="Unassembled WGS sequence"/>
</dbReference>
<keyword evidence="4 5" id="KW-0274">FAD</keyword>
<dbReference type="Pfam" id="PF00890">
    <property type="entry name" value="FAD_binding_2"/>
    <property type="match status" value="1"/>
</dbReference>
<dbReference type="PROSITE" id="PS00623">
    <property type="entry name" value="GMC_OXRED_1"/>
    <property type="match status" value="1"/>
</dbReference>
<dbReference type="KEGG" id="tml:GSTUM_00008390001"/>
<dbReference type="InterPro" id="IPR036188">
    <property type="entry name" value="FAD/NAD-bd_sf"/>
</dbReference>
<evidence type="ECO:0000313" key="10">
    <source>
        <dbReference type="Proteomes" id="UP000006911"/>
    </source>
</evidence>
<dbReference type="Pfam" id="PF05199">
    <property type="entry name" value="GMC_oxred_C"/>
    <property type="match status" value="1"/>
</dbReference>
<dbReference type="InterPro" id="IPR007867">
    <property type="entry name" value="GMC_OxRtase_C"/>
</dbReference>
<feature type="chain" id="PRO_5003072353" evidence="6">
    <location>
        <begin position="20"/>
        <end position="546"/>
    </location>
</feature>
<keyword evidence="10" id="KW-1185">Reference proteome</keyword>
<feature type="domain" description="Glucose-methanol-choline oxidoreductase N-terminal" evidence="8">
    <location>
        <begin position="256"/>
        <end position="270"/>
    </location>
</feature>
<dbReference type="HOGENOM" id="CLU_011025_2_1_1"/>
<dbReference type="EMBL" id="FN430325">
    <property type="protein sequence ID" value="CAZ84252.1"/>
    <property type="molecule type" value="Genomic_DNA"/>
</dbReference>
<evidence type="ECO:0000256" key="5">
    <source>
        <dbReference type="RuleBase" id="RU003968"/>
    </source>
</evidence>
<dbReference type="InterPro" id="IPR053208">
    <property type="entry name" value="GMC_Oxidoreductase_CD"/>
</dbReference>
<dbReference type="PANTHER" id="PTHR47190:SF2">
    <property type="entry name" value="CELLOBIOSE DEHYDROGENASE (AFU_ORTHOLOGUE AFUA_2G17620)"/>
    <property type="match status" value="1"/>
</dbReference>
<dbReference type="GO" id="GO:0016614">
    <property type="term" value="F:oxidoreductase activity, acting on CH-OH group of donors"/>
    <property type="evidence" value="ECO:0007669"/>
    <property type="project" value="InterPro"/>
</dbReference>
<name>D5GIA9_TUBMM</name>
<dbReference type="eggNOG" id="KOG1238">
    <property type="taxonomic scope" value="Eukaryota"/>
</dbReference>
<keyword evidence="2 5" id="KW-0285">Flavoprotein</keyword>
<dbReference type="AlphaFoldDB" id="D5GIA9"/>
<evidence type="ECO:0000256" key="3">
    <source>
        <dbReference type="ARBA" id="ARBA00023002"/>
    </source>
</evidence>
<evidence type="ECO:0000256" key="2">
    <source>
        <dbReference type="ARBA" id="ARBA00022630"/>
    </source>
</evidence>
<comment type="cofactor">
    <cofactor evidence="4">
        <name>FAD</name>
        <dbReference type="ChEBI" id="CHEBI:57692"/>
    </cofactor>
</comment>
<keyword evidence="6" id="KW-0732">Signal</keyword>
<evidence type="ECO:0000256" key="1">
    <source>
        <dbReference type="ARBA" id="ARBA00010790"/>
    </source>
</evidence>
<feature type="signal peptide" evidence="6">
    <location>
        <begin position="1"/>
        <end position="19"/>
    </location>
</feature>
<organism evidence="9 10">
    <name type="scientific">Tuber melanosporum (strain Mel28)</name>
    <name type="common">Perigord black truffle</name>
    <dbReference type="NCBI Taxonomy" id="656061"/>
    <lineage>
        <taxon>Eukaryota</taxon>
        <taxon>Fungi</taxon>
        <taxon>Dikarya</taxon>
        <taxon>Ascomycota</taxon>
        <taxon>Pezizomycotina</taxon>
        <taxon>Pezizomycetes</taxon>
        <taxon>Pezizales</taxon>
        <taxon>Tuberaceae</taxon>
        <taxon>Tuber</taxon>
    </lineage>
</organism>
<proteinExistence type="inferred from homology"/>
<dbReference type="STRING" id="656061.D5GIA9"/>
<dbReference type="GeneID" id="9184611"/>
<dbReference type="InParanoid" id="D5GIA9"/>
<evidence type="ECO:0000256" key="6">
    <source>
        <dbReference type="SAM" id="SignalP"/>
    </source>
</evidence>
<dbReference type="InterPro" id="IPR012132">
    <property type="entry name" value="GMC_OxRdtase"/>
</dbReference>
<keyword evidence="3" id="KW-0560">Oxidoreductase</keyword>
<dbReference type="SUPFAM" id="SSF54373">
    <property type="entry name" value="FAD-linked reductases, C-terminal domain"/>
    <property type="match status" value="1"/>
</dbReference>